<feature type="domain" description="Amidohydrolase-related" evidence="6">
    <location>
        <begin position="49"/>
        <end position="360"/>
    </location>
</feature>
<evidence type="ECO:0000313" key="8">
    <source>
        <dbReference type="Proteomes" id="UP001596138"/>
    </source>
</evidence>
<dbReference type="InterPro" id="IPR006680">
    <property type="entry name" value="Amidohydro-rel"/>
</dbReference>
<dbReference type="EMBL" id="JBHSTI010000008">
    <property type="protein sequence ID" value="MFC6237519.1"/>
    <property type="molecule type" value="Genomic_DNA"/>
</dbReference>
<keyword evidence="2" id="KW-0479">Metal-binding</keyword>
<evidence type="ECO:0000256" key="1">
    <source>
        <dbReference type="ARBA" id="ARBA00010716"/>
    </source>
</evidence>
<protein>
    <submittedName>
        <fullName evidence="7">N-acetylglucosamine-6-phosphate deacetylase</fullName>
        <ecNumber evidence="7">3.5.1.25</ecNumber>
    </submittedName>
</protein>
<dbReference type="PANTHER" id="PTHR11113:SF14">
    <property type="entry name" value="N-ACETYLGLUCOSAMINE-6-PHOSPHATE DEACETYLASE"/>
    <property type="match status" value="1"/>
</dbReference>
<dbReference type="PANTHER" id="PTHR11113">
    <property type="entry name" value="N-ACETYLGLUCOSAMINE-6-PHOSPHATE DEACETYLASE"/>
    <property type="match status" value="1"/>
</dbReference>
<keyword evidence="3 5" id="KW-0378">Hydrolase</keyword>
<comment type="similarity">
    <text evidence="1 5">Belongs to the metallo-dependent hydrolases superfamily. NagA family.</text>
</comment>
<dbReference type="SUPFAM" id="SSF51556">
    <property type="entry name" value="Metallo-dependent hydrolases"/>
    <property type="match status" value="1"/>
</dbReference>
<dbReference type="Gene3D" id="2.30.40.10">
    <property type="entry name" value="Urease, subunit C, domain 1"/>
    <property type="match status" value="1"/>
</dbReference>
<evidence type="ECO:0000256" key="3">
    <source>
        <dbReference type="ARBA" id="ARBA00022801"/>
    </source>
</evidence>
<dbReference type="RefSeq" id="WP_386764887.1">
    <property type="nucleotide sequence ID" value="NZ_JBHSTI010000008.1"/>
</dbReference>
<keyword evidence="8" id="KW-1185">Reference proteome</keyword>
<reference evidence="8" key="1">
    <citation type="journal article" date="2019" name="Int. J. Syst. Evol. Microbiol.">
        <title>The Global Catalogue of Microorganisms (GCM) 10K type strain sequencing project: providing services to taxonomists for standard genome sequencing and annotation.</title>
        <authorList>
            <consortium name="The Broad Institute Genomics Platform"/>
            <consortium name="The Broad Institute Genome Sequencing Center for Infectious Disease"/>
            <person name="Wu L."/>
            <person name="Ma J."/>
        </authorList>
    </citation>
    <scope>NUCLEOTIDE SEQUENCE [LARGE SCALE GENOMIC DNA]</scope>
    <source>
        <strain evidence="8">CGMCC 4.7317</strain>
    </source>
</reference>
<accession>A0ABW1SZM4</accession>
<dbReference type="PIRSF" id="PIRSF038994">
    <property type="entry name" value="NagA"/>
    <property type="match status" value="1"/>
</dbReference>
<dbReference type="InterPro" id="IPR011059">
    <property type="entry name" value="Metal-dep_hydrolase_composite"/>
</dbReference>
<dbReference type="SUPFAM" id="SSF51338">
    <property type="entry name" value="Composite domain of metallo-dependent hydrolases"/>
    <property type="match status" value="1"/>
</dbReference>
<proteinExistence type="inferred from homology"/>
<dbReference type="InterPro" id="IPR003764">
    <property type="entry name" value="GlcNAc_6-P_deAcase"/>
</dbReference>
<dbReference type="InterPro" id="IPR032466">
    <property type="entry name" value="Metal_Hydrolase"/>
</dbReference>
<organism evidence="7 8">
    <name type="scientific">Longivirga aurantiaca</name>
    <dbReference type="NCBI Taxonomy" id="1837743"/>
    <lineage>
        <taxon>Bacteria</taxon>
        <taxon>Bacillati</taxon>
        <taxon>Actinomycetota</taxon>
        <taxon>Actinomycetes</taxon>
        <taxon>Sporichthyales</taxon>
        <taxon>Sporichthyaceae</taxon>
        <taxon>Longivirga</taxon>
    </lineage>
</organism>
<comment type="caution">
    <text evidence="7">The sequence shown here is derived from an EMBL/GenBank/DDBJ whole genome shotgun (WGS) entry which is preliminary data.</text>
</comment>
<evidence type="ECO:0000259" key="6">
    <source>
        <dbReference type="Pfam" id="PF01979"/>
    </source>
</evidence>
<evidence type="ECO:0000256" key="2">
    <source>
        <dbReference type="ARBA" id="ARBA00022723"/>
    </source>
</evidence>
<name>A0ABW1SZM4_9ACTN</name>
<dbReference type="Proteomes" id="UP001596138">
    <property type="component" value="Unassembled WGS sequence"/>
</dbReference>
<gene>
    <name evidence="7" type="ORF">ACFQGU_06490</name>
</gene>
<evidence type="ECO:0000256" key="4">
    <source>
        <dbReference type="ARBA" id="ARBA00023277"/>
    </source>
</evidence>
<keyword evidence="4 5" id="KW-0119">Carbohydrate metabolism</keyword>
<dbReference type="EC" id="3.5.1.25" evidence="7"/>
<sequence length="381" mass="38466">MDAVLVAAAVVTPERVLRPGWVRVVGDRIDGVGEGPPLGGGVTDLGDSILVAGLVDVHCHGGGGESFGADAEASAGAAAAHLAHGTTSVVASLVSGPQDRMLREIASLASLVEDGVIAGVHLEGPWLSHAQCGAHDPSQLRAPSPGEVRALLANPVVRMVTLAPELDGALDAVRAIVDAGAVAALGHTDADLATTRAAIAAGARQATHLFNAMRPLRHRDPGPVLALLEDDRVALELVRDGVHLDPDLCAWLDSTVAPHRLVAVTDAMAAAAGDGGRYVLGSLDVDVIDGVARVAGTDTIAGSTATADALFRSVAGPSYDDASLQRAGLQTATNPARALGLDDVGALAAGLRADLVALDPEALRVRGVLRAGAWATAPGMR</sequence>
<evidence type="ECO:0000256" key="5">
    <source>
        <dbReference type="PIRNR" id="PIRNR038994"/>
    </source>
</evidence>
<dbReference type="GO" id="GO:0008448">
    <property type="term" value="F:N-acetylglucosamine-6-phosphate deacetylase activity"/>
    <property type="evidence" value="ECO:0007669"/>
    <property type="project" value="UniProtKB-EC"/>
</dbReference>
<evidence type="ECO:0000313" key="7">
    <source>
        <dbReference type="EMBL" id="MFC6237519.1"/>
    </source>
</evidence>
<dbReference type="Pfam" id="PF01979">
    <property type="entry name" value="Amidohydro_1"/>
    <property type="match status" value="1"/>
</dbReference>
<dbReference type="Gene3D" id="3.20.20.140">
    <property type="entry name" value="Metal-dependent hydrolases"/>
    <property type="match status" value="1"/>
</dbReference>